<proteinExistence type="predicted"/>
<dbReference type="Proteomes" id="UP001162164">
    <property type="component" value="Unassembled WGS sequence"/>
</dbReference>
<evidence type="ECO:0000313" key="1">
    <source>
        <dbReference type="EMBL" id="KAJ8974520.1"/>
    </source>
</evidence>
<reference evidence="1" key="1">
    <citation type="journal article" date="2023" name="Insect Mol. Biol.">
        <title>Genome sequencing provides insights into the evolution of gene families encoding plant cell wall-degrading enzymes in longhorned beetles.</title>
        <authorList>
            <person name="Shin N.R."/>
            <person name="Okamura Y."/>
            <person name="Kirsch R."/>
            <person name="Pauchet Y."/>
        </authorList>
    </citation>
    <scope>NUCLEOTIDE SEQUENCE</scope>
    <source>
        <strain evidence="1">MMC_N1</strain>
    </source>
</reference>
<sequence>MNYKYLFELSDEDPIREEVVDETPDPLAVVELPPLNKEVLNILGDDTSKAKVGGEIIHKYVASRLESILVSGLHGYIRSSLVKKYPPATSCPRIAPPKLNPEIKAAVSDSTIRRDKRHTEFQDQIGATLSALGKALTVLLGGSNLHLIELISDAGRIMADLHHT</sequence>
<gene>
    <name evidence="1" type="ORF">NQ317_000323</name>
</gene>
<dbReference type="EMBL" id="JAPWTJ010000978">
    <property type="protein sequence ID" value="KAJ8974520.1"/>
    <property type="molecule type" value="Genomic_DNA"/>
</dbReference>
<name>A0ABQ9J993_9CUCU</name>
<keyword evidence="2" id="KW-1185">Reference proteome</keyword>
<dbReference type="PANTHER" id="PTHR34239">
    <property type="entry name" value="APPLE DOMAIN-CONTAINING PROTEIN"/>
    <property type="match status" value="1"/>
</dbReference>
<evidence type="ECO:0000313" key="2">
    <source>
        <dbReference type="Proteomes" id="UP001162164"/>
    </source>
</evidence>
<comment type="caution">
    <text evidence="1">The sequence shown here is derived from an EMBL/GenBank/DDBJ whole genome shotgun (WGS) entry which is preliminary data.</text>
</comment>
<accession>A0ABQ9J993</accession>
<protein>
    <submittedName>
        <fullName evidence="1">Uncharacterized protein</fullName>
    </submittedName>
</protein>
<organism evidence="1 2">
    <name type="scientific">Molorchus minor</name>
    <dbReference type="NCBI Taxonomy" id="1323400"/>
    <lineage>
        <taxon>Eukaryota</taxon>
        <taxon>Metazoa</taxon>
        <taxon>Ecdysozoa</taxon>
        <taxon>Arthropoda</taxon>
        <taxon>Hexapoda</taxon>
        <taxon>Insecta</taxon>
        <taxon>Pterygota</taxon>
        <taxon>Neoptera</taxon>
        <taxon>Endopterygota</taxon>
        <taxon>Coleoptera</taxon>
        <taxon>Polyphaga</taxon>
        <taxon>Cucujiformia</taxon>
        <taxon>Chrysomeloidea</taxon>
        <taxon>Cerambycidae</taxon>
        <taxon>Lamiinae</taxon>
        <taxon>Monochamini</taxon>
        <taxon>Molorchus</taxon>
    </lineage>
</organism>
<dbReference type="PANTHER" id="PTHR34239:SF2">
    <property type="entry name" value="TRANSPOSABLE ELEMENT P TRANSPOSASE_THAP9 CONSERVED DOMAIN-CONTAINING PROTEIN"/>
    <property type="match status" value="1"/>
</dbReference>